<evidence type="ECO:0000256" key="5">
    <source>
        <dbReference type="ARBA" id="ARBA00022898"/>
    </source>
</evidence>
<evidence type="ECO:0000256" key="7">
    <source>
        <dbReference type="ARBA" id="ARBA00023014"/>
    </source>
</evidence>
<evidence type="ECO:0000256" key="2">
    <source>
        <dbReference type="ARBA" id="ARBA00022485"/>
    </source>
</evidence>
<keyword evidence="2" id="KW-0004">4Fe-4S</keyword>
<dbReference type="SFLD" id="SFLDS00029">
    <property type="entry name" value="Radical_SAM"/>
    <property type="match status" value="1"/>
</dbReference>
<reference evidence="8 9" key="1">
    <citation type="submission" date="2024-06" db="EMBL/GenBank/DDBJ databases">
        <title>The Natural Products Discovery Center: Release of the First 8490 Sequenced Strains for Exploring Actinobacteria Biosynthetic Diversity.</title>
        <authorList>
            <person name="Kalkreuter E."/>
            <person name="Kautsar S.A."/>
            <person name="Yang D."/>
            <person name="Bader C.D."/>
            <person name="Teijaro C.N."/>
            <person name="Fluegel L."/>
            <person name="Davis C.M."/>
            <person name="Simpson J.R."/>
            <person name="Lauterbach L."/>
            <person name="Steele A.D."/>
            <person name="Gui C."/>
            <person name="Meng S."/>
            <person name="Li G."/>
            <person name="Viehrig K."/>
            <person name="Ye F."/>
            <person name="Su P."/>
            <person name="Kiefer A.F."/>
            <person name="Nichols A."/>
            <person name="Cepeda A.J."/>
            <person name="Yan W."/>
            <person name="Fan B."/>
            <person name="Jiang Y."/>
            <person name="Adhikari A."/>
            <person name="Zheng C.-J."/>
            <person name="Schuster L."/>
            <person name="Cowan T.M."/>
            <person name="Smanski M.J."/>
            <person name="Chevrette M.G."/>
            <person name="De Carvalho L.P.S."/>
            <person name="Shen B."/>
        </authorList>
    </citation>
    <scope>NUCLEOTIDE SEQUENCE [LARGE SCALE GENOMIC DNA]</scope>
    <source>
        <strain evidence="8 9">NPDC049344</strain>
    </source>
</reference>
<dbReference type="PANTHER" id="PTHR30538">
    <property type="entry name" value="LYSINE 2,3-AMINOMUTASE-RELATED"/>
    <property type="match status" value="1"/>
</dbReference>
<keyword evidence="9" id="KW-1185">Reference proteome</keyword>
<sequence length="428" mass="47657">MKHYANERLAQLAQDRGMPGEYIRDLRVVGSVLPFKVNEYVADELIDWSAAPDDPIFRLTFPHRDMLPADVFDRMAALLDAGAPRDELRRAAAAAQLELNPHPGDQLEANVPTLDGRRLDGLQHKYAETVLVFPSQGQTCHSYCGYCFRWAQFVSRAELRQALRDPADLTGYLGGHPEVTDVLFTGGDPMIMRTEVLRRWAEPLLEETPSVRTLRFGTKALAYWPARFTTGPDADDLMRLFESAVAAGRHVAVMAHFSHPRELETEQVRTAIARIHATGAVIRAQAPLVAHVNDDASAWSRMWQTQVELGITPYYMFVERDTGARNYFGLPLVRALEIYNEAVRGVSGLARTARGPVMSAGPGKVMIHGTAEVGGEKAFVLSFLQARRPEWVGRPFFAAYDEHAQWYDELKPLSASGASFPPFPELAA</sequence>
<evidence type="ECO:0000256" key="6">
    <source>
        <dbReference type="ARBA" id="ARBA00023004"/>
    </source>
</evidence>
<keyword evidence="6" id="KW-0408">Iron</keyword>
<accession>A0ABV3HNT1</accession>
<proteinExistence type="predicted"/>
<evidence type="ECO:0000256" key="4">
    <source>
        <dbReference type="ARBA" id="ARBA00022723"/>
    </source>
</evidence>
<protein>
    <submittedName>
        <fullName evidence="8">Lysine 2,3-aminomutase</fullName>
    </submittedName>
</protein>
<comment type="caution">
    <text evidence="8">The sequence shown here is derived from an EMBL/GenBank/DDBJ whole genome shotgun (WGS) entry which is preliminary data.</text>
</comment>
<organism evidence="8 9">
    <name type="scientific">Streptomyces kurssanovii</name>
    <dbReference type="NCBI Taxonomy" id="67312"/>
    <lineage>
        <taxon>Bacteria</taxon>
        <taxon>Bacillati</taxon>
        <taxon>Actinomycetota</taxon>
        <taxon>Actinomycetes</taxon>
        <taxon>Kitasatosporales</taxon>
        <taxon>Streptomycetaceae</taxon>
        <taxon>Streptomyces</taxon>
    </lineage>
</organism>
<dbReference type="EMBL" id="JBFAQK010000004">
    <property type="protein sequence ID" value="MEV4680221.1"/>
    <property type="molecule type" value="Genomic_DNA"/>
</dbReference>
<dbReference type="InterPro" id="IPR013785">
    <property type="entry name" value="Aldolase_TIM"/>
</dbReference>
<dbReference type="RefSeq" id="WP_364588646.1">
    <property type="nucleotide sequence ID" value="NZ_JBFAQK010000004.1"/>
</dbReference>
<dbReference type="InterPro" id="IPR007197">
    <property type="entry name" value="rSAM"/>
</dbReference>
<dbReference type="SFLD" id="SFLDG01070">
    <property type="entry name" value="PLP-dependent"/>
    <property type="match status" value="1"/>
</dbReference>
<evidence type="ECO:0000256" key="3">
    <source>
        <dbReference type="ARBA" id="ARBA00022691"/>
    </source>
</evidence>
<keyword evidence="4" id="KW-0479">Metal-binding</keyword>
<gene>
    <name evidence="8" type="ORF">AB0K36_05450</name>
</gene>
<dbReference type="InterPro" id="IPR058240">
    <property type="entry name" value="rSAM_sf"/>
</dbReference>
<evidence type="ECO:0000256" key="1">
    <source>
        <dbReference type="ARBA" id="ARBA00001933"/>
    </source>
</evidence>
<dbReference type="Gene3D" id="3.20.20.70">
    <property type="entry name" value="Aldolase class I"/>
    <property type="match status" value="1"/>
</dbReference>
<evidence type="ECO:0000313" key="9">
    <source>
        <dbReference type="Proteomes" id="UP001552521"/>
    </source>
</evidence>
<dbReference type="InterPro" id="IPR003739">
    <property type="entry name" value="Lys_aminomutase/Glu_NH3_mut"/>
</dbReference>
<evidence type="ECO:0000313" key="8">
    <source>
        <dbReference type="EMBL" id="MEV4680221.1"/>
    </source>
</evidence>
<keyword evidence="7" id="KW-0411">Iron-sulfur</keyword>
<keyword evidence="5" id="KW-0663">Pyridoxal phosphate</keyword>
<dbReference type="PANTHER" id="PTHR30538:SF0">
    <property type="entry name" value="L-LYSINE 2,3-AMINOMUTASE AQ_1632-RELATED"/>
    <property type="match status" value="1"/>
</dbReference>
<comment type="cofactor">
    <cofactor evidence="1">
        <name>pyridoxal 5'-phosphate</name>
        <dbReference type="ChEBI" id="CHEBI:597326"/>
    </cofactor>
</comment>
<name>A0ABV3HNT1_9ACTN</name>
<dbReference type="Proteomes" id="UP001552521">
    <property type="component" value="Unassembled WGS sequence"/>
</dbReference>
<keyword evidence="3" id="KW-0949">S-adenosyl-L-methionine</keyword>
<dbReference type="SUPFAM" id="SSF102114">
    <property type="entry name" value="Radical SAM enzymes"/>
    <property type="match status" value="1"/>
</dbReference>